<accession>A0A1W1X565</accession>
<feature type="transmembrane region" description="Helical" evidence="1">
    <location>
        <begin position="12"/>
        <end position="35"/>
    </location>
</feature>
<dbReference type="PROSITE" id="PS51677">
    <property type="entry name" value="NODB"/>
    <property type="match status" value="1"/>
</dbReference>
<dbReference type="PANTHER" id="PTHR10587">
    <property type="entry name" value="GLYCOSYL TRANSFERASE-RELATED"/>
    <property type="match status" value="1"/>
</dbReference>
<dbReference type="InterPro" id="IPR002509">
    <property type="entry name" value="NODB_dom"/>
</dbReference>
<dbReference type="CDD" id="cd10944">
    <property type="entry name" value="CE4_SmPgdA_like"/>
    <property type="match status" value="1"/>
</dbReference>
<dbReference type="GO" id="GO:0016810">
    <property type="term" value="F:hydrolase activity, acting on carbon-nitrogen (but not peptide) bonds"/>
    <property type="evidence" value="ECO:0007669"/>
    <property type="project" value="InterPro"/>
</dbReference>
<dbReference type="STRING" id="1121291.SAMN02745134_00695"/>
<evidence type="ECO:0000313" key="4">
    <source>
        <dbReference type="Proteomes" id="UP000192468"/>
    </source>
</evidence>
<keyword evidence="1" id="KW-0812">Transmembrane</keyword>
<feature type="transmembrane region" description="Helical" evidence="1">
    <location>
        <begin position="56"/>
        <end position="75"/>
    </location>
</feature>
<gene>
    <name evidence="3" type="ORF">SAMN02745134_00695</name>
</gene>
<dbReference type="InterPro" id="IPR050248">
    <property type="entry name" value="Polysacc_deacetylase_ArnD"/>
</dbReference>
<evidence type="ECO:0000259" key="2">
    <source>
        <dbReference type="PROSITE" id="PS51677"/>
    </source>
</evidence>
<keyword evidence="4" id="KW-1185">Reference proteome</keyword>
<dbReference type="AlphaFoldDB" id="A0A1W1X565"/>
<dbReference type="PANTHER" id="PTHR10587:SF125">
    <property type="entry name" value="POLYSACCHARIDE DEACETYLASE YHEN-RELATED"/>
    <property type="match status" value="1"/>
</dbReference>
<protein>
    <submittedName>
        <fullName evidence="3">Peptidoglycan/xylan/chitin deacetylase, PgdA/CDA1 family</fullName>
    </submittedName>
</protein>
<dbReference type="Pfam" id="PF01522">
    <property type="entry name" value="Polysacc_deac_1"/>
    <property type="match status" value="1"/>
</dbReference>
<name>A0A1W1X565_9CLOT</name>
<dbReference type="EMBL" id="FWXH01000002">
    <property type="protein sequence ID" value="SMC18878.1"/>
    <property type="molecule type" value="Genomic_DNA"/>
</dbReference>
<dbReference type="SUPFAM" id="SSF88713">
    <property type="entry name" value="Glycoside hydrolase/deacetylase"/>
    <property type="match status" value="1"/>
</dbReference>
<dbReference type="Proteomes" id="UP000192468">
    <property type="component" value="Unassembled WGS sequence"/>
</dbReference>
<dbReference type="GO" id="GO:0005975">
    <property type="term" value="P:carbohydrate metabolic process"/>
    <property type="evidence" value="ECO:0007669"/>
    <property type="project" value="InterPro"/>
</dbReference>
<keyword evidence="1" id="KW-1133">Transmembrane helix</keyword>
<keyword evidence="1" id="KW-0472">Membrane</keyword>
<evidence type="ECO:0000256" key="1">
    <source>
        <dbReference type="SAM" id="Phobius"/>
    </source>
</evidence>
<reference evidence="3 4" key="1">
    <citation type="submission" date="2017-04" db="EMBL/GenBank/DDBJ databases">
        <authorList>
            <person name="Afonso C.L."/>
            <person name="Miller P.J."/>
            <person name="Scott M.A."/>
            <person name="Spackman E."/>
            <person name="Goraichik I."/>
            <person name="Dimitrov K.M."/>
            <person name="Suarez D.L."/>
            <person name="Swayne D.E."/>
        </authorList>
    </citation>
    <scope>NUCLEOTIDE SEQUENCE [LARGE SCALE GENOMIC DNA]</scope>
    <source>
        <strain evidence="3 4">DSM 12555</strain>
    </source>
</reference>
<dbReference type="Gene3D" id="3.20.20.370">
    <property type="entry name" value="Glycoside hydrolase/deacetylase"/>
    <property type="match status" value="1"/>
</dbReference>
<feature type="domain" description="NodB homology" evidence="2">
    <location>
        <begin position="135"/>
        <end position="322"/>
    </location>
</feature>
<sequence length="325" mass="37047">MDMLNNFNISIFFILEGVKTIGYTVLGIKIINIFGDENNIMLNYNKKENKKMTKKTIIITFSIIAVVVLSAVFIINNKMAMDSKNKAKALEDARIKKEKLKKIMDRRESLLPKENKVLTPGEVAPWNIKRTDGRKVAYLTFDDGPSTNTIQILQILDQNKIKANFFLIGSNAEKHPELVKKEVEDGEVVGNHTYSHQLNYKEGPENFVKDLDRCDDILKSIIGKKYDSKLVRFPGGSFGPRLQPFREEATKAGYRYLDWNDETGDADSNNPPVPVLLNNIKKYTQGKNVVVILMHDTKVKTNTVQALPQVIEYLKSQNFNFETIQ</sequence>
<evidence type="ECO:0000313" key="3">
    <source>
        <dbReference type="EMBL" id="SMC18878.1"/>
    </source>
</evidence>
<proteinExistence type="predicted"/>
<dbReference type="InterPro" id="IPR011330">
    <property type="entry name" value="Glyco_hydro/deAcase_b/a-brl"/>
</dbReference>
<organism evidence="3 4">
    <name type="scientific">Clostridium acidisoli DSM 12555</name>
    <dbReference type="NCBI Taxonomy" id="1121291"/>
    <lineage>
        <taxon>Bacteria</taxon>
        <taxon>Bacillati</taxon>
        <taxon>Bacillota</taxon>
        <taxon>Clostridia</taxon>
        <taxon>Eubacteriales</taxon>
        <taxon>Clostridiaceae</taxon>
        <taxon>Clostridium</taxon>
    </lineage>
</organism>